<dbReference type="InterPro" id="IPR048258">
    <property type="entry name" value="Cyclins_cyclin-box"/>
</dbReference>
<dbReference type="Gene3D" id="1.10.472.10">
    <property type="entry name" value="Cyclin-like"/>
    <property type="match status" value="2"/>
</dbReference>
<organism evidence="8 9">
    <name type="scientific">Sugiyamaella lignohabitans</name>
    <dbReference type="NCBI Taxonomy" id="796027"/>
    <lineage>
        <taxon>Eukaryota</taxon>
        <taxon>Fungi</taxon>
        <taxon>Dikarya</taxon>
        <taxon>Ascomycota</taxon>
        <taxon>Saccharomycotina</taxon>
        <taxon>Dipodascomycetes</taxon>
        <taxon>Dipodascales</taxon>
        <taxon>Trichomonascaceae</taxon>
        <taxon>Sugiyamaella</taxon>
    </lineage>
</organism>
<feature type="compositionally biased region" description="Low complexity" evidence="6">
    <location>
        <begin position="336"/>
        <end position="355"/>
    </location>
</feature>
<dbReference type="Proteomes" id="UP000189580">
    <property type="component" value="Chromosome b"/>
</dbReference>
<dbReference type="EMBL" id="CP014503">
    <property type="protein sequence ID" value="ANB15550.1"/>
    <property type="molecule type" value="Genomic_DNA"/>
</dbReference>
<dbReference type="PANTHER" id="PTHR10177">
    <property type="entry name" value="CYCLINS"/>
    <property type="match status" value="1"/>
</dbReference>
<keyword evidence="2" id="KW-0132">Cell division</keyword>
<keyword evidence="3 5" id="KW-0195">Cyclin</keyword>
<evidence type="ECO:0000256" key="4">
    <source>
        <dbReference type="ARBA" id="ARBA00023306"/>
    </source>
</evidence>
<dbReference type="SUPFAM" id="SSF47954">
    <property type="entry name" value="Cyclin-like"/>
    <property type="match status" value="2"/>
</dbReference>
<dbReference type="GO" id="GO:0016538">
    <property type="term" value="F:cyclin-dependent protein serine/threonine kinase regulator activity"/>
    <property type="evidence" value="ECO:0007669"/>
    <property type="project" value="UniProtKB-ARBA"/>
</dbReference>
<name>A0A161HHL8_9ASCO</name>
<dbReference type="GO" id="GO:0044843">
    <property type="term" value="P:cell cycle G1/S phase transition"/>
    <property type="evidence" value="ECO:0007669"/>
    <property type="project" value="UniProtKB-ARBA"/>
</dbReference>
<dbReference type="GO" id="GO:0051301">
    <property type="term" value="P:cell division"/>
    <property type="evidence" value="ECO:0007669"/>
    <property type="project" value="UniProtKB-KW"/>
</dbReference>
<dbReference type="OrthoDB" id="5590282at2759"/>
<gene>
    <name evidence="8" type="primary">CLN3</name>
    <name evidence="8" type="ORF">AWJ20_3178</name>
</gene>
<evidence type="ECO:0000256" key="5">
    <source>
        <dbReference type="RuleBase" id="RU000383"/>
    </source>
</evidence>
<keyword evidence="4" id="KW-0131">Cell cycle</keyword>
<evidence type="ECO:0000259" key="7">
    <source>
        <dbReference type="SMART" id="SM00385"/>
    </source>
</evidence>
<dbReference type="InterPro" id="IPR006671">
    <property type="entry name" value="Cyclin_N"/>
</dbReference>
<comment type="similarity">
    <text evidence="1 5">Belongs to the cyclin family.</text>
</comment>
<feature type="compositionally biased region" description="Low complexity" evidence="6">
    <location>
        <begin position="362"/>
        <end position="382"/>
    </location>
</feature>
<evidence type="ECO:0000256" key="3">
    <source>
        <dbReference type="ARBA" id="ARBA00023127"/>
    </source>
</evidence>
<evidence type="ECO:0000313" key="9">
    <source>
        <dbReference type="Proteomes" id="UP000189580"/>
    </source>
</evidence>
<dbReference type="RefSeq" id="XP_018738027.1">
    <property type="nucleotide sequence ID" value="XM_018880182.1"/>
</dbReference>
<dbReference type="FunFam" id="1.10.472.10:FF:000010">
    <property type="entry name" value="G1/S-specific cyclin Cln1"/>
    <property type="match status" value="1"/>
</dbReference>
<sequence>MSLSTSPTDEYKDDILRHMSCMQRTTWCDPNMIDLQPELEWHMRPYLLDFLVESHFGLELSAQTLFLAVNIIDRYSSKRIIYKRHYQLVGCTALWIASKYQDKKDRVPTLQELKMLCCGAYESHMFVQMESHILSTLEWTIGHPTCDLYIDINIDDIINQGYKYSSQDVEIIRNLALFACELAMFHKSLLVYSSATIATAAVALAHWIWSYSRCYNTPPYICSGIPYHGPAPNTAGVGDSSTDSCLQLLTSCLAYPSNCLERKYSRSRYCRVYQYAFDFCQRSKNADAVATPATTVSGSASIANGLATPCASTVATPTTTSSVADDLPPSPLSVNTASSVTSYGTGTSYTFSQPQHQHHQLQQHQQHSRPQPQSQQIQMSVQVQIQTSNASHVSHVSHVSNVSSHASSSQPSHASTMSHHQHCHPTTGTNLPYAYATGLAGKDRSGVQQATVYYDEHPSGYMTPPFTPEEGYSHTQYLA</sequence>
<keyword evidence="9" id="KW-1185">Reference proteome</keyword>
<feature type="domain" description="Cyclin-like" evidence="7">
    <location>
        <begin position="49"/>
        <end position="135"/>
    </location>
</feature>
<dbReference type="InterPro" id="IPR004367">
    <property type="entry name" value="Cyclin_C-dom"/>
</dbReference>
<protein>
    <submittedName>
        <fullName evidence="8">Cyclin CLN3</fullName>
    </submittedName>
</protein>
<accession>A0A161HHL8</accession>
<dbReference type="Pfam" id="PF00134">
    <property type="entry name" value="Cyclin_N"/>
    <property type="match status" value="1"/>
</dbReference>
<dbReference type="InterPro" id="IPR039361">
    <property type="entry name" value="Cyclin"/>
</dbReference>
<dbReference type="GeneID" id="30035171"/>
<dbReference type="AlphaFoldDB" id="A0A161HHL8"/>
<evidence type="ECO:0000313" key="8">
    <source>
        <dbReference type="EMBL" id="ANB15550.1"/>
    </source>
</evidence>
<dbReference type="InterPro" id="IPR013763">
    <property type="entry name" value="Cyclin-like_dom"/>
</dbReference>
<dbReference type="Pfam" id="PF02984">
    <property type="entry name" value="Cyclin_C"/>
    <property type="match status" value="1"/>
</dbReference>
<evidence type="ECO:0000256" key="6">
    <source>
        <dbReference type="SAM" id="MobiDB-lite"/>
    </source>
</evidence>
<feature type="region of interest" description="Disordered" evidence="6">
    <location>
        <begin position="396"/>
        <end position="429"/>
    </location>
</feature>
<dbReference type="InterPro" id="IPR036915">
    <property type="entry name" value="Cyclin-like_sf"/>
</dbReference>
<dbReference type="PROSITE" id="PS00292">
    <property type="entry name" value="CYCLINS"/>
    <property type="match status" value="1"/>
</dbReference>
<proteinExistence type="inferred from homology"/>
<dbReference type="SMART" id="SM00385">
    <property type="entry name" value="CYCLIN"/>
    <property type="match status" value="1"/>
</dbReference>
<dbReference type="CDD" id="cd20559">
    <property type="entry name" value="CYCLIN_ScCLN_like"/>
    <property type="match status" value="1"/>
</dbReference>
<dbReference type="KEGG" id="slb:AWJ20_3178"/>
<dbReference type="GO" id="GO:0051726">
    <property type="term" value="P:regulation of cell cycle"/>
    <property type="evidence" value="ECO:0007669"/>
    <property type="project" value="UniProtKB-ARBA"/>
</dbReference>
<evidence type="ECO:0000256" key="2">
    <source>
        <dbReference type="ARBA" id="ARBA00022618"/>
    </source>
</evidence>
<evidence type="ECO:0000256" key="1">
    <source>
        <dbReference type="ARBA" id="ARBA00008742"/>
    </source>
</evidence>
<feature type="compositionally biased region" description="Low complexity" evidence="6">
    <location>
        <begin position="396"/>
        <end position="418"/>
    </location>
</feature>
<dbReference type="CDD" id="cd20537">
    <property type="entry name" value="CYCLIN_CCNO-like_rpt2"/>
    <property type="match status" value="1"/>
</dbReference>
<reference evidence="8 9" key="1">
    <citation type="submission" date="2016-02" db="EMBL/GenBank/DDBJ databases">
        <title>Complete genome sequence and transcriptome regulation of the pentose utilising yeast Sugiyamaella lignohabitans.</title>
        <authorList>
            <person name="Bellasio M."/>
            <person name="Peymann A."/>
            <person name="Valli M."/>
            <person name="Sipitzky M."/>
            <person name="Graf A."/>
            <person name="Sauer M."/>
            <person name="Marx H."/>
            <person name="Mattanovich D."/>
        </authorList>
    </citation>
    <scope>NUCLEOTIDE SEQUENCE [LARGE SCALE GENOMIC DNA]</scope>
    <source>
        <strain evidence="8 9">CBS 10342</strain>
    </source>
</reference>
<feature type="region of interest" description="Disordered" evidence="6">
    <location>
        <begin position="317"/>
        <end position="382"/>
    </location>
</feature>